<feature type="transmembrane region" description="Helical" evidence="6">
    <location>
        <begin position="253"/>
        <end position="274"/>
    </location>
</feature>
<dbReference type="RefSeq" id="WP_342627332.1">
    <property type="nucleotide sequence ID" value="NZ_CP152276.1"/>
</dbReference>
<feature type="transmembrane region" description="Helical" evidence="6">
    <location>
        <begin position="154"/>
        <end position="171"/>
    </location>
</feature>
<keyword evidence="8" id="KW-1185">Reference proteome</keyword>
<comment type="subcellular location">
    <subcellularLocation>
        <location evidence="1">Cell membrane</location>
        <topology evidence="1">Multi-pass membrane protein</topology>
    </subcellularLocation>
</comment>
<feature type="transmembrane region" description="Helical" evidence="6">
    <location>
        <begin position="31"/>
        <end position="58"/>
    </location>
</feature>
<feature type="transmembrane region" description="Helical" evidence="6">
    <location>
        <begin position="219"/>
        <end position="241"/>
    </location>
</feature>
<evidence type="ECO:0000256" key="2">
    <source>
        <dbReference type="ARBA" id="ARBA00022475"/>
    </source>
</evidence>
<evidence type="ECO:0000313" key="7">
    <source>
        <dbReference type="EMBL" id="XAE41380.1"/>
    </source>
</evidence>
<dbReference type="InterPro" id="IPR022791">
    <property type="entry name" value="L-PG_synthase/AglD"/>
</dbReference>
<keyword evidence="3 6" id="KW-0812">Transmembrane</keyword>
<evidence type="ECO:0000313" key="8">
    <source>
        <dbReference type="Proteomes" id="UP001449795"/>
    </source>
</evidence>
<dbReference type="Pfam" id="PF03706">
    <property type="entry name" value="LPG_synthase_TM"/>
    <property type="match status" value="1"/>
</dbReference>
<evidence type="ECO:0000256" key="5">
    <source>
        <dbReference type="ARBA" id="ARBA00023136"/>
    </source>
</evidence>
<evidence type="ECO:0000256" key="4">
    <source>
        <dbReference type="ARBA" id="ARBA00022989"/>
    </source>
</evidence>
<reference evidence="7 8" key="1">
    <citation type="submission" date="2024-04" db="EMBL/GenBank/DDBJ databases">
        <title>Complete genome sequence of Nguyenibacter vanlangesis HBCM-1154, a strain capable of nitrogen fixation, IAA production, and phosphorus solubilization isolated from sugarcane soil.</title>
        <authorList>
            <person name="MY HANH P."/>
        </authorList>
    </citation>
    <scope>NUCLEOTIDE SEQUENCE [LARGE SCALE GENOMIC DNA]</scope>
    <source>
        <strain evidence="7 8">HBCM 1154</strain>
    </source>
</reference>
<dbReference type="EMBL" id="CP152276">
    <property type="protein sequence ID" value="XAE41380.1"/>
    <property type="molecule type" value="Genomic_DNA"/>
</dbReference>
<feature type="transmembrane region" description="Helical" evidence="6">
    <location>
        <begin position="120"/>
        <end position="142"/>
    </location>
</feature>
<keyword evidence="5 6" id="KW-0472">Membrane</keyword>
<name>A0ABZ3D160_9PROT</name>
<evidence type="ECO:0000256" key="1">
    <source>
        <dbReference type="ARBA" id="ARBA00004651"/>
    </source>
</evidence>
<organism evidence="7 8">
    <name type="scientific">Nguyenibacter vanlangensis</name>
    <dbReference type="NCBI Taxonomy" id="1216886"/>
    <lineage>
        <taxon>Bacteria</taxon>
        <taxon>Pseudomonadati</taxon>
        <taxon>Pseudomonadota</taxon>
        <taxon>Alphaproteobacteria</taxon>
        <taxon>Acetobacterales</taxon>
        <taxon>Acetobacteraceae</taxon>
        <taxon>Nguyenibacter</taxon>
    </lineage>
</organism>
<evidence type="ECO:0000256" key="3">
    <source>
        <dbReference type="ARBA" id="ARBA00022692"/>
    </source>
</evidence>
<keyword evidence="4 6" id="KW-1133">Transmembrane helix</keyword>
<proteinExistence type="predicted"/>
<dbReference type="Proteomes" id="UP001449795">
    <property type="component" value="Chromosome"/>
</dbReference>
<protein>
    <submittedName>
        <fullName evidence="7">Lysylphosphatidylglycerol synthase domain-containing protein</fullName>
    </submittedName>
</protein>
<keyword evidence="2" id="KW-1003">Cell membrane</keyword>
<feature type="transmembrane region" description="Helical" evidence="6">
    <location>
        <begin position="280"/>
        <end position="301"/>
    </location>
</feature>
<sequence length="344" mass="35932">MKSLTILLAVLGLALITFCMAWLGVGSVLKAVLSIGAVGFVAIVAAQLAVDATLGVAWHVACPRIALPHLIVARMVRDAAATCLPFSQLGGILIGIRATGADASPRRHAIEWPEAASANIVDLTTEVLGQIVFVLLALACLVMHQQHSPFARPVLIGTLLLGAGIGGFIWTQRQGGTLLKRLARGLSRNITAQWRSAMLAGADTLQQRLDAVWSRPGRIAGAALMHLVAWIGSAGAVWVAFHFLGAHLGLPGVIAIEGVACGIMSVSFLVPAGLGVQEAAYIALGSAFGIDPSVALGLSLLRRGRDLAIGIPVLLLWQGAEMRRLRRRDAAPARDAGAQKGVRP</sequence>
<evidence type="ECO:0000256" key="6">
    <source>
        <dbReference type="SAM" id="Phobius"/>
    </source>
</evidence>
<accession>A0ABZ3D160</accession>
<dbReference type="NCBIfam" id="TIGR03476">
    <property type="entry name" value="HpnL"/>
    <property type="match status" value="1"/>
</dbReference>
<gene>
    <name evidence="7" type="ORF">AAC691_13830</name>
</gene>